<keyword evidence="1" id="KW-0812">Transmembrane</keyword>
<organism evidence="3 4">
    <name type="scientific">Anopheles culicifacies</name>
    <dbReference type="NCBI Taxonomy" id="139723"/>
    <lineage>
        <taxon>Eukaryota</taxon>
        <taxon>Metazoa</taxon>
        <taxon>Ecdysozoa</taxon>
        <taxon>Arthropoda</taxon>
        <taxon>Hexapoda</taxon>
        <taxon>Insecta</taxon>
        <taxon>Pterygota</taxon>
        <taxon>Neoptera</taxon>
        <taxon>Endopterygota</taxon>
        <taxon>Diptera</taxon>
        <taxon>Nematocera</taxon>
        <taxon>Culicoidea</taxon>
        <taxon>Culicidae</taxon>
        <taxon>Anophelinae</taxon>
        <taxon>Anopheles</taxon>
        <taxon>culicifacies species complex</taxon>
    </lineage>
</organism>
<name>A0A182M624_9DIPT</name>
<accession>A0A182M624</accession>
<reference evidence="4" key="1">
    <citation type="submission" date="2013-09" db="EMBL/GenBank/DDBJ databases">
        <title>The Genome Sequence of Anopheles culicifacies species A.</title>
        <authorList>
            <consortium name="The Broad Institute Genomics Platform"/>
            <person name="Neafsey D.E."/>
            <person name="Besansky N."/>
            <person name="Howell P."/>
            <person name="Walton C."/>
            <person name="Young S.K."/>
            <person name="Zeng Q."/>
            <person name="Gargeya S."/>
            <person name="Fitzgerald M."/>
            <person name="Haas B."/>
            <person name="Abouelleil A."/>
            <person name="Allen A.W."/>
            <person name="Alvarado L."/>
            <person name="Arachchi H.M."/>
            <person name="Berlin A.M."/>
            <person name="Chapman S.B."/>
            <person name="Gainer-Dewar J."/>
            <person name="Goldberg J."/>
            <person name="Griggs A."/>
            <person name="Gujja S."/>
            <person name="Hansen M."/>
            <person name="Howarth C."/>
            <person name="Imamovic A."/>
            <person name="Ireland A."/>
            <person name="Larimer J."/>
            <person name="McCowan C."/>
            <person name="Murphy C."/>
            <person name="Pearson M."/>
            <person name="Poon T.W."/>
            <person name="Priest M."/>
            <person name="Roberts A."/>
            <person name="Saif S."/>
            <person name="Shea T."/>
            <person name="Sisk P."/>
            <person name="Sykes S."/>
            <person name="Wortman J."/>
            <person name="Nusbaum C."/>
            <person name="Birren B."/>
        </authorList>
    </citation>
    <scope>NUCLEOTIDE SEQUENCE [LARGE SCALE GENOMIC DNA]</scope>
    <source>
        <strain evidence="4">A-37</strain>
    </source>
</reference>
<sequence>MVSRRRCRNSLSALQLLMLSAMISSSCRWSNFFGSASTARSDNSDPIEFSSASRGFISSTRTVNSRNVRWWSFSSGFRWCSSISNRSSDNETSLAPPRKLTLRRIVYEGRCSRRCFSAFSETFEVVQRWEHFQYVRCQLDILQCQRLQGVSLVLEKLYKFRTTRKFLIGNGYLHVRPWIRLSRLLRKQRLHSNQLMGDGMHWTNVQHSMLGFDVPKGATPSSGGIQASCVPAEGFMPPGPLFTLAAFEILEFVLMIVFGPFVMAVADDVGSRLPALAPVGTPLASTMNDGPPDCVWGV</sequence>
<dbReference type="AlphaFoldDB" id="A0A182M624"/>
<dbReference type="PROSITE" id="PS51257">
    <property type="entry name" value="PROKAR_LIPOPROTEIN"/>
    <property type="match status" value="1"/>
</dbReference>
<reference evidence="3" key="2">
    <citation type="submission" date="2020-05" db="UniProtKB">
        <authorList>
            <consortium name="EnsemblMetazoa"/>
        </authorList>
    </citation>
    <scope>IDENTIFICATION</scope>
    <source>
        <strain evidence="3">A-37</strain>
    </source>
</reference>
<feature type="transmembrane region" description="Helical" evidence="1">
    <location>
        <begin position="241"/>
        <end position="266"/>
    </location>
</feature>
<dbReference type="EMBL" id="AXCM01012170">
    <property type="status" value="NOT_ANNOTATED_CDS"/>
    <property type="molecule type" value="Genomic_DNA"/>
</dbReference>
<evidence type="ECO:0000256" key="2">
    <source>
        <dbReference type="SAM" id="SignalP"/>
    </source>
</evidence>
<feature type="chain" id="PRO_5008127967" evidence="2">
    <location>
        <begin position="26"/>
        <end position="298"/>
    </location>
</feature>
<feature type="signal peptide" evidence="2">
    <location>
        <begin position="1"/>
        <end position="25"/>
    </location>
</feature>
<keyword evidence="1" id="KW-1133">Transmembrane helix</keyword>
<proteinExistence type="predicted"/>
<evidence type="ECO:0000313" key="4">
    <source>
        <dbReference type="Proteomes" id="UP000075883"/>
    </source>
</evidence>
<dbReference type="EnsemblMetazoa" id="ACUA010375-RA">
    <property type="protein sequence ID" value="ACUA010375-PA"/>
    <property type="gene ID" value="ACUA010375"/>
</dbReference>
<dbReference type="Proteomes" id="UP000075883">
    <property type="component" value="Unassembled WGS sequence"/>
</dbReference>
<keyword evidence="1" id="KW-0472">Membrane</keyword>
<dbReference type="VEuPathDB" id="VectorBase:ACUA010375"/>
<evidence type="ECO:0000313" key="3">
    <source>
        <dbReference type="EnsemblMetazoa" id="ACUA010375-PA"/>
    </source>
</evidence>
<keyword evidence="2" id="KW-0732">Signal</keyword>
<keyword evidence="4" id="KW-1185">Reference proteome</keyword>
<protein>
    <submittedName>
        <fullName evidence="3">Uncharacterized protein</fullName>
    </submittedName>
</protein>
<evidence type="ECO:0000256" key="1">
    <source>
        <dbReference type="SAM" id="Phobius"/>
    </source>
</evidence>